<dbReference type="AlphaFoldDB" id="U7QUV3"/>
<dbReference type="Proteomes" id="UP000017133">
    <property type="component" value="Unassembled WGS sequence"/>
</dbReference>
<name>U7QUV3_PHOTE</name>
<gene>
    <name evidence="1" type="ORF">O185_26645</name>
</gene>
<dbReference type="EMBL" id="AXDT01000515">
    <property type="protein sequence ID" value="ERT10191.1"/>
    <property type="molecule type" value="Genomic_DNA"/>
</dbReference>
<comment type="caution">
    <text evidence="1">The sequence shown here is derived from an EMBL/GenBank/DDBJ whole genome shotgun (WGS) entry which is preliminary data.</text>
</comment>
<evidence type="ECO:0000313" key="2">
    <source>
        <dbReference type="Proteomes" id="UP000017133"/>
    </source>
</evidence>
<accession>U7QUV3</accession>
<evidence type="ECO:0000313" key="1">
    <source>
        <dbReference type="EMBL" id="ERT10191.1"/>
    </source>
</evidence>
<organism evidence="1 2">
    <name type="scientific">Photorhabdus temperata J3</name>
    <dbReference type="NCBI Taxonomy" id="1389415"/>
    <lineage>
        <taxon>Bacteria</taxon>
        <taxon>Pseudomonadati</taxon>
        <taxon>Pseudomonadota</taxon>
        <taxon>Gammaproteobacteria</taxon>
        <taxon>Enterobacterales</taxon>
        <taxon>Morganellaceae</taxon>
        <taxon>Photorhabdus</taxon>
    </lineage>
</organism>
<protein>
    <submittedName>
        <fullName evidence="1">Uncharacterized protein</fullName>
    </submittedName>
</protein>
<proteinExistence type="predicted"/>
<dbReference type="PATRIC" id="fig|1389415.4.peg.5187"/>
<keyword evidence="2" id="KW-1185">Reference proteome</keyword>
<reference evidence="1 2" key="1">
    <citation type="submission" date="2013-10" db="EMBL/GenBank/DDBJ databases">
        <title>Whole Genome Shotgun Sequence of Photorhabdus temperata J3.</title>
        <authorList>
            <person name="Park G.-S."/>
            <person name="Hong S.-J."/>
            <person name="Shin J.-H."/>
        </authorList>
    </citation>
    <scope>NUCLEOTIDE SEQUENCE [LARGE SCALE GENOMIC DNA]</scope>
    <source>
        <strain evidence="1 2">J3</strain>
    </source>
</reference>
<sequence length="50" mass="5394">MGDSVGSLNLMTLMCVNGDDGQLANTSHINDKVPVFWSAFEKTYCAILSV</sequence>